<name>A0A917AZ12_9BACI</name>
<dbReference type="Gene3D" id="1.10.1370.30">
    <property type="match status" value="1"/>
</dbReference>
<comment type="cofactor">
    <cofactor evidence="6">
        <name>Zn(2+)</name>
        <dbReference type="ChEBI" id="CHEBI:29105"/>
    </cofactor>
    <text evidence="6">Binds 1 zinc ion.</text>
</comment>
<dbReference type="Pfam" id="PF01432">
    <property type="entry name" value="Peptidase_M3"/>
    <property type="match status" value="1"/>
</dbReference>
<keyword evidence="9" id="KW-1185">Reference proteome</keyword>
<gene>
    <name evidence="8" type="primary">pepF</name>
    <name evidence="8" type="ORF">GCM10007140_36300</name>
</gene>
<dbReference type="InterPro" id="IPR001567">
    <property type="entry name" value="Pept_M3A_M3B_dom"/>
</dbReference>
<comment type="similarity">
    <text evidence="6">Belongs to the peptidase M3 family.</text>
</comment>
<keyword evidence="3 6" id="KW-0378">Hydrolase</keyword>
<accession>A0A917AZ12</accession>
<reference evidence="8" key="1">
    <citation type="journal article" date="2014" name="Int. J. Syst. Evol. Microbiol.">
        <title>Complete genome sequence of Corynebacterium casei LMG S-19264T (=DSM 44701T), isolated from a smear-ripened cheese.</title>
        <authorList>
            <consortium name="US DOE Joint Genome Institute (JGI-PGF)"/>
            <person name="Walter F."/>
            <person name="Albersmeier A."/>
            <person name="Kalinowski J."/>
            <person name="Ruckert C."/>
        </authorList>
    </citation>
    <scope>NUCLEOTIDE SEQUENCE</scope>
    <source>
        <strain evidence="8">CGMCC 1.12698</strain>
    </source>
</reference>
<evidence type="ECO:0000256" key="1">
    <source>
        <dbReference type="ARBA" id="ARBA00022670"/>
    </source>
</evidence>
<evidence type="ECO:0000259" key="7">
    <source>
        <dbReference type="Pfam" id="PF01432"/>
    </source>
</evidence>
<keyword evidence="4 6" id="KW-0862">Zinc</keyword>
<dbReference type="RefSeq" id="WP_188389924.1">
    <property type="nucleotide sequence ID" value="NZ_BMFK01000006.1"/>
</dbReference>
<evidence type="ECO:0000313" key="8">
    <source>
        <dbReference type="EMBL" id="GGE83527.1"/>
    </source>
</evidence>
<protein>
    <submittedName>
        <fullName evidence="8">Oligoendopeptidase F</fullName>
    </submittedName>
</protein>
<dbReference type="NCBIfam" id="TIGR02289">
    <property type="entry name" value="M3_not_pepF"/>
    <property type="match status" value="1"/>
</dbReference>
<reference evidence="8" key="2">
    <citation type="submission" date="2020-09" db="EMBL/GenBank/DDBJ databases">
        <authorList>
            <person name="Sun Q."/>
            <person name="Zhou Y."/>
        </authorList>
    </citation>
    <scope>NUCLEOTIDE SEQUENCE</scope>
    <source>
        <strain evidence="8">CGMCC 1.12698</strain>
    </source>
</reference>
<sequence>MSFLQYEYVRPNKETIEQKFKSGIEKFNTASTFEEQEGAMHEINNLRNEVSSMLQIAYVRHTIDTTDTFYKEEKDFLDGFSPILQSFTMKYYRALVASTFRNELEAKYGEQIFNLAECQLKTFNDDIIEDLQQENRLVSHYTSLIASAKIPFNGEEYTLAQLKPFLEVDGRDVRKEALQAHTNFFVDNKQELDETYDKLVKLRTSIAKKLGFDSFVELGYARMRRTDYNRDMVANFRKQVETFIVPITMKLKERQRERIGVDTLYYYDSDYNFPNGNATPKGDPEWIVQNAAEMYKELSPETDEFFRSMIDNDLMDLVAKKGKASGGYCTYFSAYKVPFIFSNFNGTSGDIDVLTHEAGHAFQKFCSRHFVIPEYAGPTSESAEIHSMSMEFFTYPWMDKFFQEETDKYYFEHLSSGLLFLPYGVAVDEFQHRMYDEPNLTPDERHAVWREIEKKYLPHRQYDNNEYLENGGFWQRQLHIYKYPFYYIDYTLAQICALQFWKKMQENQEEAWNDYLKLCSEGGSKSFLKLVSGANLLSPFDDGTVESVVGVIEDYLNTVDDKKLGTENITTN</sequence>
<dbReference type="InterPro" id="IPR045090">
    <property type="entry name" value="Pept_M3A_M3B"/>
</dbReference>
<dbReference type="Proteomes" id="UP000605259">
    <property type="component" value="Unassembled WGS sequence"/>
</dbReference>
<keyword evidence="1 6" id="KW-0645">Protease</keyword>
<evidence type="ECO:0000256" key="3">
    <source>
        <dbReference type="ARBA" id="ARBA00022801"/>
    </source>
</evidence>
<evidence type="ECO:0000256" key="6">
    <source>
        <dbReference type="RuleBase" id="RU003435"/>
    </source>
</evidence>
<comment type="caution">
    <text evidence="8">The sequence shown here is derived from an EMBL/GenBank/DDBJ whole genome shotgun (WGS) entry which is preliminary data.</text>
</comment>
<dbReference type="PANTHER" id="PTHR11804:SF28">
    <property type="entry name" value="OLIGOENDOPEPTIDASE F"/>
    <property type="match status" value="1"/>
</dbReference>
<dbReference type="SUPFAM" id="SSF55486">
    <property type="entry name" value="Metalloproteases ('zincins'), catalytic domain"/>
    <property type="match status" value="1"/>
</dbReference>
<dbReference type="EMBL" id="BMFK01000006">
    <property type="protein sequence ID" value="GGE83527.1"/>
    <property type="molecule type" value="Genomic_DNA"/>
</dbReference>
<dbReference type="GO" id="GO:0046872">
    <property type="term" value="F:metal ion binding"/>
    <property type="evidence" value="ECO:0007669"/>
    <property type="project" value="UniProtKB-UniRule"/>
</dbReference>
<dbReference type="GO" id="GO:0006508">
    <property type="term" value="P:proteolysis"/>
    <property type="evidence" value="ECO:0007669"/>
    <property type="project" value="UniProtKB-KW"/>
</dbReference>
<dbReference type="GO" id="GO:0004222">
    <property type="term" value="F:metalloendopeptidase activity"/>
    <property type="evidence" value="ECO:0007669"/>
    <property type="project" value="InterPro"/>
</dbReference>
<keyword evidence="5 6" id="KW-0482">Metalloprotease</keyword>
<dbReference type="CDD" id="cd09606">
    <property type="entry name" value="M3B_PepF"/>
    <property type="match status" value="1"/>
</dbReference>
<proteinExistence type="inferred from homology"/>
<organism evidence="8 9">
    <name type="scientific">Priestia taiwanensis</name>
    <dbReference type="NCBI Taxonomy" id="1347902"/>
    <lineage>
        <taxon>Bacteria</taxon>
        <taxon>Bacillati</taxon>
        <taxon>Bacillota</taxon>
        <taxon>Bacilli</taxon>
        <taxon>Bacillales</taxon>
        <taxon>Bacillaceae</taxon>
        <taxon>Priestia</taxon>
    </lineage>
</organism>
<dbReference type="GO" id="GO:0006518">
    <property type="term" value="P:peptide metabolic process"/>
    <property type="evidence" value="ECO:0007669"/>
    <property type="project" value="TreeGrafter"/>
</dbReference>
<dbReference type="PANTHER" id="PTHR11804">
    <property type="entry name" value="PROTEASE M3 THIMET OLIGOPEPTIDASE-RELATED"/>
    <property type="match status" value="1"/>
</dbReference>
<dbReference type="InterPro" id="IPR011976">
    <property type="entry name" value="Pept_M3B_oligopep-rel"/>
</dbReference>
<evidence type="ECO:0000256" key="2">
    <source>
        <dbReference type="ARBA" id="ARBA00022723"/>
    </source>
</evidence>
<evidence type="ECO:0000313" key="9">
    <source>
        <dbReference type="Proteomes" id="UP000605259"/>
    </source>
</evidence>
<evidence type="ECO:0000256" key="4">
    <source>
        <dbReference type="ARBA" id="ARBA00022833"/>
    </source>
</evidence>
<feature type="domain" description="Peptidase M3A/M3B catalytic" evidence="7">
    <location>
        <begin position="167"/>
        <end position="543"/>
    </location>
</feature>
<evidence type="ECO:0000256" key="5">
    <source>
        <dbReference type="ARBA" id="ARBA00023049"/>
    </source>
</evidence>
<dbReference type="AlphaFoldDB" id="A0A917AZ12"/>
<keyword evidence="2 6" id="KW-0479">Metal-binding</keyword>